<reference evidence="1 2" key="1">
    <citation type="submission" date="2019-03" db="EMBL/GenBank/DDBJ databases">
        <title>Single cell metagenomics reveals metabolic interactions within the superorganism composed of flagellate Streblomastix strix and complex community of Bacteroidetes bacteria on its surface.</title>
        <authorList>
            <person name="Treitli S.C."/>
            <person name="Kolisko M."/>
            <person name="Husnik F."/>
            <person name="Keeling P."/>
            <person name="Hampl V."/>
        </authorList>
    </citation>
    <scope>NUCLEOTIDE SEQUENCE [LARGE SCALE GENOMIC DNA]</scope>
    <source>
        <strain evidence="1">ST1C</strain>
    </source>
</reference>
<gene>
    <name evidence="1" type="ORF">EZS28_017303</name>
</gene>
<sequence length="236" mass="27658">MGNYKKDGDHMIDSEDVDIYREPIINEYPKINRRSRLPLATNMEGLAGETWLVLQEENWQQMKDDGGIARIMGFFPHYGFDIHWWEQNFETDEFEVSLSFVSWAHQIRWWMNDSVLTILPSKIGDVRMGPNGGFMMRKGEGVHVAFDMESLGYTIFIGISLKLHPYYAFWWVITHFGQVCQCMSGSGVLARHFLEFGHPIFELKRQFLEIFQWEADRPNFVRSGLADLAWPILIRI</sequence>
<evidence type="ECO:0000313" key="2">
    <source>
        <dbReference type="Proteomes" id="UP000324800"/>
    </source>
</evidence>
<dbReference type="AlphaFoldDB" id="A0A5J4VXU9"/>
<accession>A0A5J4VXU9</accession>
<dbReference type="EMBL" id="SNRW01004486">
    <property type="protein sequence ID" value="KAA6387173.1"/>
    <property type="molecule type" value="Genomic_DNA"/>
</dbReference>
<organism evidence="1 2">
    <name type="scientific">Streblomastix strix</name>
    <dbReference type="NCBI Taxonomy" id="222440"/>
    <lineage>
        <taxon>Eukaryota</taxon>
        <taxon>Metamonada</taxon>
        <taxon>Preaxostyla</taxon>
        <taxon>Oxymonadida</taxon>
        <taxon>Streblomastigidae</taxon>
        <taxon>Streblomastix</taxon>
    </lineage>
</organism>
<protein>
    <submittedName>
        <fullName evidence="1">Uncharacterized protein</fullName>
    </submittedName>
</protein>
<name>A0A5J4VXU9_9EUKA</name>
<evidence type="ECO:0000313" key="1">
    <source>
        <dbReference type="EMBL" id="KAA6387173.1"/>
    </source>
</evidence>
<comment type="caution">
    <text evidence="1">The sequence shown here is derived from an EMBL/GenBank/DDBJ whole genome shotgun (WGS) entry which is preliminary data.</text>
</comment>
<proteinExistence type="predicted"/>
<dbReference type="Proteomes" id="UP000324800">
    <property type="component" value="Unassembled WGS sequence"/>
</dbReference>